<feature type="transmembrane region" description="Helical" evidence="1">
    <location>
        <begin position="7"/>
        <end position="25"/>
    </location>
</feature>
<feature type="transmembrane region" description="Helical" evidence="1">
    <location>
        <begin position="31"/>
        <end position="55"/>
    </location>
</feature>
<dbReference type="InterPro" id="IPR021309">
    <property type="entry name" value="YgaP-like_TM"/>
</dbReference>
<keyword evidence="1" id="KW-1133">Transmembrane helix</keyword>
<evidence type="ECO:0000313" key="3">
    <source>
        <dbReference type="EMBL" id="MBP1474009.1"/>
    </source>
</evidence>
<dbReference type="RefSeq" id="WP_209617940.1">
    <property type="nucleotide sequence ID" value="NZ_JAGJRS010000014.1"/>
</dbReference>
<evidence type="ECO:0000259" key="2">
    <source>
        <dbReference type="Pfam" id="PF11127"/>
    </source>
</evidence>
<keyword evidence="1" id="KW-0812">Transmembrane</keyword>
<keyword evidence="4" id="KW-1185">Reference proteome</keyword>
<dbReference type="EMBL" id="JAGJRS010000014">
    <property type="protein sequence ID" value="MBP1474009.1"/>
    <property type="molecule type" value="Genomic_DNA"/>
</dbReference>
<dbReference type="Proteomes" id="UP000823790">
    <property type="component" value="Unassembled WGS sequence"/>
</dbReference>
<comment type="caution">
    <text evidence="3">The sequence shown here is derived from an EMBL/GenBank/DDBJ whole genome shotgun (WGS) entry which is preliminary data.</text>
</comment>
<name>A0ABS4DLS4_9GAMM</name>
<protein>
    <submittedName>
        <fullName evidence="3">DUF2892 domain-containing protein</fullName>
    </submittedName>
</protein>
<gene>
    <name evidence="3" type="ORF">J7I44_06840</name>
</gene>
<dbReference type="Gene3D" id="6.10.140.1340">
    <property type="match status" value="1"/>
</dbReference>
<organism evidence="3 4">
    <name type="scientific">Frateuria flava</name>
    <dbReference type="NCBI Taxonomy" id="2821489"/>
    <lineage>
        <taxon>Bacteria</taxon>
        <taxon>Pseudomonadati</taxon>
        <taxon>Pseudomonadota</taxon>
        <taxon>Gammaproteobacteria</taxon>
        <taxon>Lysobacterales</taxon>
        <taxon>Rhodanobacteraceae</taxon>
        <taxon>Frateuria</taxon>
    </lineage>
</organism>
<sequence>MNIDRVVFGFAGSVVLLSVALGWWVSPAWLWLAVFVGANLLQSSFTGVCPLAMILKGLGFKPGCAFPR</sequence>
<evidence type="ECO:0000256" key="1">
    <source>
        <dbReference type="SAM" id="Phobius"/>
    </source>
</evidence>
<feature type="domain" description="Inner membrane protein YgaP-like transmembrane" evidence="2">
    <location>
        <begin position="2"/>
        <end position="57"/>
    </location>
</feature>
<reference evidence="3 4" key="1">
    <citation type="submission" date="2021-04" db="EMBL/GenBank/DDBJ databases">
        <authorList>
            <person name="Huq M.A."/>
        </authorList>
    </citation>
    <scope>NUCLEOTIDE SEQUENCE [LARGE SCALE GENOMIC DNA]</scope>
    <source>
        <strain evidence="3 4">MAH-13</strain>
    </source>
</reference>
<accession>A0ABS4DLS4</accession>
<dbReference type="Pfam" id="PF11127">
    <property type="entry name" value="YgaP-like_TM"/>
    <property type="match status" value="1"/>
</dbReference>
<proteinExistence type="predicted"/>
<evidence type="ECO:0000313" key="4">
    <source>
        <dbReference type="Proteomes" id="UP000823790"/>
    </source>
</evidence>
<keyword evidence="1" id="KW-0472">Membrane</keyword>